<keyword evidence="3" id="KW-1185">Reference proteome</keyword>
<organism evidence="2 3">
    <name type="scientific">Paraburkholderia ribeironis</name>
    <dbReference type="NCBI Taxonomy" id="1247936"/>
    <lineage>
        <taxon>Bacteria</taxon>
        <taxon>Pseudomonadati</taxon>
        <taxon>Pseudomonadota</taxon>
        <taxon>Betaproteobacteria</taxon>
        <taxon>Burkholderiales</taxon>
        <taxon>Burkholderiaceae</taxon>
        <taxon>Paraburkholderia</taxon>
    </lineage>
</organism>
<dbReference type="EMBL" id="CYGX02000072">
    <property type="protein sequence ID" value="SIT47281.1"/>
    <property type="molecule type" value="Genomic_DNA"/>
</dbReference>
<dbReference type="RefSeq" id="WP_281254284.1">
    <property type="nucleotide sequence ID" value="NZ_CYGX02000072.1"/>
</dbReference>
<dbReference type="AlphaFoldDB" id="A0A1N7SIR1"/>
<accession>A0A1N7SIR1</accession>
<reference evidence="2 3" key="1">
    <citation type="submission" date="2016-12" db="EMBL/GenBank/DDBJ databases">
        <authorList>
            <person name="Song W.-J."/>
            <person name="Kurnit D.M."/>
        </authorList>
    </citation>
    <scope>NUCLEOTIDE SEQUENCE [LARGE SCALE GENOMIC DNA]</scope>
    <source>
        <strain evidence="2 3">STM7296</strain>
    </source>
</reference>
<protein>
    <submittedName>
        <fullName evidence="2">Uncharacterized protein</fullName>
    </submittedName>
</protein>
<keyword evidence="1" id="KW-0812">Transmembrane</keyword>
<evidence type="ECO:0000313" key="2">
    <source>
        <dbReference type="EMBL" id="SIT47281.1"/>
    </source>
</evidence>
<dbReference type="Proteomes" id="UP000187012">
    <property type="component" value="Unassembled WGS sequence"/>
</dbReference>
<sequence>MSTISPVKKLVIGLLSLLLLAVGIAVLVGVFGLLVKLFGPV</sequence>
<proteinExistence type="predicted"/>
<keyword evidence="1" id="KW-0472">Membrane</keyword>
<evidence type="ECO:0000256" key="1">
    <source>
        <dbReference type="SAM" id="Phobius"/>
    </source>
</evidence>
<feature type="transmembrane region" description="Helical" evidence="1">
    <location>
        <begin position="12"/>
        <end position="35"/>
    </location>
</feature>
<gene>
    <name evidence="2" type="ORF">BN2475_720027</name>
</gene>
<name>A0A1N7SIR1_9BURK</name>
<keyword evidence="1" id="KW-1133">Transmembrane helix</keyword>
<evidence type="ECO:0000313" key="3">
    <source>
        <dbReference type="Proteomes" id="UP000187012"/>
    </source>
</evidence>